<dbReference type="STRING" id="1121451.DESAM_20467"/>
<reference evidence="2 3" key="1">
    <citation type="submission" date="2012-10" db="EMBL/GenBank/DDBJ databases">
        <authorList>
            <person name="Genoscope - CEA"/>
        </authorList>
    </citation>
    <scope>NUCLEOTIDE SEQUENCE [LARGE SCALE GENOMIC DNA]</scope>
    <source>
        <strain evidence="3">AM13 / DSM 14728</strain>
    </source>
</reference>
<dbReference type="eggNOG" id="ENOG50309JS">
    <property type="taxonomic scope" value="Bacteria"/>
</dbReference>
<dbReference type="EMBL" id="FO203522">
    <property type="protein sequence ID" value="CCO22754.1"/>
    <property type="molecule type" value="Genomic_DNA"/>
</dbReference>
<dbReference type="RefSeq" id="WP_015335362.1">
    <property type="nucleotide sequence ID" value="NC_020055.1"/>
</dbReference>
<keyword evidence="3" id="KW-1185">Reference proteome</keyword>
<dbReference type="KEGG" id="dhy:DESAM_20467"/>
<accession>L0R7N8</accession>
<dbReference type="HOGENOM" id="CLU_2449778_0_0_7"/>
<dbReference type="OrthoDB" id="5460792at2"/>
<keyword evidence="1" id="KW-0812">Transmembrane</keyword>
<evidence type="ECO:0000313" key="3">
    <source>
        <dbReference type="Proteomes" id="UP000010808"/>
    </source>
</evidence>
<evidence type="ECO:0000256" key="1">
    <source>
        <dbReference type="SAM" id="Phobius"/>
    </source>
</evidence>
<proteinExistence type="predicted"/>
<dbReference type="PATRIC" id="fig|1121451.3.peg.730"/>
<sequence length="89" mass="9607">MKKLIALALLIGSLLTAFYGLALTAPMLGRKSMSSINDMMGNMRIELEIPVGRTDTGGRCVPFYVVSVLAGGAGLLVLLNLREDEEDFF</sequence>
<organism evidence="2 3">
    <name type="scientific">Maridesulfovibrio hydrothermalis AM13 = DSM 14728</name>
    <dbReference type="NCBI Taxonomy" id="1121451"/>
    <lineage>
        <taxon>Bacteria</taxon>
        <taxon>Pseudomonadati</taxon>
        <taxon>Thermodesulfobacteriota</taxon>
        <taxon>Desulfovibrionia</taxon>
        <taxon>Desulfovibrionales</taxon>
        <taxon>Desulfovibrionaceae</taxon>
        <taxon>Maridesulfovibrio</taxon>
    </lineage>
</organism>
<protein>
    <submittedName>
        <fullName evidence="2">Uncharacterized protein</fullName>
    </submittedName>
</protein>
<name>L0R7N8_9BACT</name>
<dbReference type="Proteomes" id="UP000010808">
    <property type="component" value="Chromosome"/>
</dbReference>
<keyword evidence="1" id="KW-0472">Membrane</keyword>
<dbReference type="AlphaFoldDB" id="L0R7N8"/>
<feature type="transmembrane region" description="Helical" evidence="1">
    <location>
        <begin position="61"/>
        <end position="81"/>
    </location>
</feature>
<evidence type="ECO:0000313" key="2">
    <source>
        <dbReference type="EMBL" id="CCO22754.1"/>
    </source>
</evidence>
<gene>
    <name evidence="2" type="ORF">DESAM_20467</name>
</gene>
<keyword evidence="1" id="KW-1133">Transmembrane helix</keyword>